<dbReference type="CDD" id="cd04301">
    <property type="entry name" value="NAT_SF"/>
    <property type="match status" value="1"/>
</dbReference>
<dbReference type="InterPro" id="IPR016181">
    <property type="entry name" value="Acyl_CoA_acyltransferase"/>
</dbReference>
<evidence type="ECO:0000313" key="3">
    <source>
        <dbReference type="Proteomes" id="UP001172155"/>
    </source>
</evidence>
<evidence type="ECO:0000259" key="1">
    <source>
        <dbReference type="PROSITE" id="PS51186"/>
    </source>
</evidence>
<comment type="caution">
    <text evidence="2">The sequence shown here is derived from an EMBL/GenBank/DDBJ whole genome shotgun (WGS) entry which is preliminary data.</text>
</comment>
<organism evidence="2 3">
    <name type="scientific">Schizothecium vesticola</name>
    <dbReference type="NCBI Taxonomy" id="314040"/>
    <lineage>
        <taxon>Eukaryota</taxon>
        <taxon>Fungi</taxon>
        <taxon>Dikarya</taxon>
        <taxon>Ascomycota</taxon>
        <taxon>Pezizomycotina</taxon>
        <taxon>Sordariomycetes</taxon>
        <taxon>Sordariomycetidae</taxon>
        <taxon>Sordariales</taxon>
        <taxon>Schizotheciaceae</taxon>
        <taxon>Schizothecium</taxon>
    </lineage>
</organism>
<dbReference type="GO" id="GO:0016747">
    <property type="term" value="F:acyltransferase activity, transferring groups other than amino-acyl groups"/>
    <property type="evidence" value="ECO:0007669"/>
    <property type="project" value="InterPro"/>
</dbReference>
<dbReference type="Proteomes" id="UP001172155">
    <property type="component" value="Unassembled WGS sequence"/>
</dbReference>
<dbReference type="PROSITE" id="PS51186">
    <property type="entry name" value="GNAT"/>
    <property type="match status" value="1"/>
</dbReference>
<proteinExistence type="predicted"/>
<name>A0AA40ERN2_9PEZI</name>
<accession>A0AA40ERN2</accession>
<evidence type="ECO:0000313" key="2">
    <source>
        <dbReference type="EMBL" id="KAK0744155.1"/>
    </source>
</evidence>
<reference evidence="2" key="1">
    <citation type="submission" date="2023-06" db="EMBL/GenBank/DDBJ databases">
        <title>Genome-scale phylogeny and comparative genomics of the fungal order Sordariales.</title>
        <authorList>
            <consortium name="Lawrence Berkeley National Laboratory"/>
            <person name="Hensen N."/>
            <person name="Bonometti L."/>
            <person name="Westerberg I."/>
            <person name="Brannstrom I.O."/>
            <person name="Guillou S."/>
            <person name="Cros-Aarteil S."/>
            <person name="Calhoun S."/>
            <person name="Haridas S."/>
            <person name="Kuo A."/>
            <person name="Mondo S."/>
            <person name="Pangilinan J."/>
            <person name="Riley R."/>
            <person name="LaButti K."/>
            <person name="Andreopoulos B."/>
            <person name="Lipzen A."/>
            <person name="Chen C."/>
            <person name="Yanf M."/>
            <person name="Daum C."/>
            <person name="Ng V."/>
            <person name="Clum A."/>
            <person name="Steindorff A."/>
            <person name="Ohm R."/>
            <person name="Martin F."/>
            <person name="Silar P."/>
            <person name="Natvig D."/>
            <person name="Lalanne C."/>
            <person name="Gautier V."/>
            <person name="Ament-velasquez S.L."/>
            <person name="Kruys A."/>
            <person name="Hutchinson M.I."/>
            <person name="Powell A.J."/>
            <person name="Barry K."/>
            <person name="Miller A.N."/>
            <person name="Grigoriev I.V."/>
            <person name="Debuchy R."/>
            <person name="Gladieux P."/>
            <person name="Thoren M.H."/>
            <person name="Johannesson H."/>
        </authorList>
    </citation>
    <scope>NUCLEOTIDE SEQUENCE</scope>
    <source>
        <strain evidence="2">SMH3187-1</strain>
    </source>
</reference>
<dbReference type="SUPFAM" id="SSF55729">
    <property type="entry name" value="Acyl-CoA N-acyltransferases (Nat)"/>
    <property type="match status" value="1"/>
</dbReference>
<protein>
    <recommendedName>
        <fullName evidence="1">N-acetyltransferase domain-containing protein</fullName>
    </recommendedName>
</protein>
<sequence>MATLFSQEQHGHLVPYIAALHASCITADHMAGPFVPPLKHEKLLAWWKERIAEANRGARVILDDTETGPFRAEMDAVLVQQSSRRQGCARALVGALEAEAARRGRSLLLVHVESDSVAETAFVHFGYTEIGRVPQYSRFPPNGKKPATFFYKDLSSPSYGRSP</sequence>
<dbReference type="Gene3D" id="3.40.630.30">
    <property type="match status" value="1"/>
</dbReference>
<dbReference type="Pfam" id="PF08445">
    <property type="entry name" value="FR47"/>
    <property type="match status" value="1"/>
</dbReference>
<gene>
    <name evidence="2" type="ORF">B0T18DRAFT_392796</name>
</gene>
<dbReference type="InterPro" id="IPR000182">
    <property type="entry name" value="GNAT_dom"/>
</dbReference>
<keyword evidence="3" id="KW-1185">Reference proteome</keyword>
<dbReference type="InterPro" id="IPR013653">
    <property type="entry name" value="GCN5-like_dom"/>
</dbReference>
<dbReference type="EMBL" id="JAUKUD010000005">
    <property type="protein sequence ID" value="KAK0744155.1"/>
    <property type="molecule type" value="Genomic_DNA"/>
</dbReference>
<feature type="domain" description="N-acetyltransferase" evidence="1">
    <location>
        <begin position="3"/>
        <end position="155"/>
    </location>
</feature>
<dbReference type="AlphaFoldDB" id="A0AA40ERN2"/>